<sequence>MVHYNITLNQELADIVDREMKKKKYSNRSEFFRDLVRRQYLAEEDYSIEEILPGDPDYKFLQSLKKKSKSSKFKVLNSKLNATKLY</sequence>
<feature type="domain" description="Ribbon-helix-helix protein CopG" evidence="1">
    <location>
        <begin position="5"/>
        <end position="41"/>
    </location>
</feature>
<evidence type="ECO:0000259" key="1">
    <source>
        <dbReference type="Pfam" id="PF01402"/>
    </source>
</evidence>
<evidence type="ECO:0000313" key="3">
    <source>
        <dbReference type="Proteomes" id="UP000177614"/>
    </source>
</evidence>
<dbReference type="InterPro" id="IPR010985">
    <property type="entry name" value="Ribbon_hlx_hlx"/>
</dbReference>
<name>A0A1F4XNG5_9BACT</name>
<protein>
    <recommendedName>
        <fullName evidence="1">Ribbon-helix-helix protein CopG domain-containing protein</fullName>
    </recommendedName>
</protein>
<dbReference type="InterPro" id="IPR013321">
    <property type="entry name" value="Arc_rbn_hlx_hlx"/>
</dbReference>
<comment type="caution">
    <text evidence="2">The sequence shown here is derived from an EMBL/GenBank/DDBJ whole genome shotgun (WGS) entry which is preliminary data.</text>
</comment>
<evidence type="ECO:0000313" key="2">
    <source>
        <dbReference type="EMBL" id="OGC82633.1"/>
    </source>
</evidence>
<dbReference type="Gene3D" id="1.10.1220.10">
    <property type="entry name" value="Met repressor-like"/>
    <property type="match status" value="1"/>
</dbReference>
<reference evidence="2 3" key="1">
    <citation type="journal article" date="2016" name="Nat. Commun.">
        <title>Thousands of microbial genomes shed light on interconnected biogeochemical processes in an aquifer system.</title>
        <authorList>
            <person name="Anantharaman K."/>
            <person name="Brown C.T."/>
            <person name="Hug L.A."/>
            <person name="Sharon I."/>
            <person name="Castelle C.J."/>
            <person name="Probst A.J."/>
            <person name="Thomas B.C."/>
            <person name="Singh A."/>
            <person name="Wilkins M.J."/>
            <person name="Karaoz U."/>
            <person name="Brodie E.L."/>
            <person name="Williams K.H."/>
            <person name="Hubbard S.S."/>
            <person name="Banfield J.F."/>
        </authorList>
    </citation>
    <scope>NUCLEOTIDE SEQUENCE [LARGE SCALE GENOMIC DNA]</scope>
</reference>
<dbReference type="Proteomes" id="UP000177614">
    <property type="component" value="Unassembled WGS sequence"/>
</dbReference>
<organism evidence="2 3">
    <name type="scientific">Candidatus Abawacabacteria bacterium RBG_16_42_10</name>
    <dbReference type="NCBI Taxonomy" id="1817814"/>
    <lineage>
        <taxon>Bacteria</taxon>
        <taxon>Candidatus Abawacaibacteriota</taxon>
    </lineage>
</organism>
<dbReference type="EMBL" id="MEWR01000002">
    <property type="protein sequence ID" value="OGC82633.1"/>
    <property type="molecule type" value="Genomic_DNA"/>
</dbReference>
<dbReference type="Pfam" id="PF01402">
    <property type="entry name" value="RHH_1"/>
    <property type="match status" value="1"/>
</dbReference>
<dbReference type="InterPro" id="IPR002145">
    <property type="entry name" value="CopG"/>
</dbReference>
<dbReference type="SUPFAM" id="SSF47598">
    <property type="entry name" value="Ribbon-helix-helix"/>
    <property type="match status" value="1"/>
</dbReference>
<accession>A0A1F4XNG5</accession>
<proteinExistence type="predicted"/>
<gene>
    <name evidence="2" type="ORF">A2V81_03950</name>
</gene>
<dbReference type="GO" id="GO:0006355">
    <property type="term" value="P:regulation of DNA-templated transcription"/>
    <property type="evidence" value="ECO:0007669"/>
    <property type="project" value="InterPro"/>
</dbReference>
<dbReference type="AlphaFoldDB" id="A0A1F4XNG5"/>
<dbReference type="CDD" id="cd22231">
    <property type="entry name" value="RHH_NikR_HicB-like"/>
    <property type="match status" value="1"/>
</dbReference>